<name>A0ABW2Y2G0_9ACTN</name>
<dbReference type="NCBIfam" id="TIGR03083">
    <property type="entry name" value="maleylpyruvate isomerase family mycothiol-dependent enzyme"/>
    <property type="match status" value="1"/>
</dbReference>
<dbReference type="EMBL" id="JBHTGP010000026">
    <property type="protein sequence ID" value="MFD0691035.1"/>
    <property type="molecule type" value="Genomic_DNA"/>
</dbReference>
<organism evidence="3 4">
    <name type="scientific">Actinomadura fibrosa</name>
    <dbReference type="NCBI Taxonomy" id="111802"/>
    <lineage>
        <taxon>Bacteria</taxon>
        <taxon>Bacillati</taxon>
        <taxon>Actinomycetota</taxon>
        <taxon>Actinomycetes</taxon>
        <taxon>Streptosporangiales</taxon>
        <taxon>Thermomonosporaceae</taxon>
        <taxon>Actinomadura</taxon>
    </lineage>
</organism>
<keyword evidence="1" id="KW-0805">Transcription regulation</keyword>
<keyword evidence="3" id="KW-0413">Isomerase</keyword>
<evidence type="ECO:0000313" key="3">
    <source>
        <dbReference type="EMBL" id="MFD0691035.1"/>
    </source>
</evidence>
<dbReference type="Proteomes" id="UP001597063">
    <property type="component" value="Unassembled WGS sequence"/>
</dbReference>
<dbReference type="GO" id="GO:0016853">
    <property type="term" value="F:isomerase activity"/>
    <property type="evidence" value="ECO:0007669"/>
    <property type="project" value="UniProtKB-KW"/>
</dbReference>
<accession>A0ABW2Y2G0</accession>
<gene>
    <name evidence="3" type="ORF">ACFQZM_41545</name>
</gene>
<protein>
    <submittedName>
        <fullName evidence="3">Maleylpyruvate isomerase family mycothiol-dependent enzyme</fullName>
    </submittedName>
</protein>
<evidence type="ECO:0000313" key="4">
    <source>
        <dbReference type="Proteomes" id="UP001597063"/>
    </source>
</evidence>
<keyword evidence="2" id="KW-0804">Transcription</keyword>
<dbReference type="InterPro" id="IPR017517">
    <property type="entry name" value="Maleyloyr_isom"/>
</dbReference>
<dbReference type="RefSeq" id="WP_165503285.1">
    <property type="nucleotide sequence ID" value="NZ_CAACUY010000334.1"/>
</dbReference>
<keyword evidence="4" id="KW-1185">Reference proteome</keyword>
<dbReference type="InterPro" id="IPR034660">
    <property type="entry name" value="DinB/YfiT-like"/>
</dbReference>
<dbReference type="Gene3D" id="1.10.10.1320">
    <property type="entry name" value="Anti-sigma factor, zinc-finger domain"/>
    <property type="match status" value="1"/>
</dbReference>
<evidence type="ECO:0000256" key="1">
    <source>
        <dbReference type="ARBA" id="ARBA00023015"/>
    </source>
</evidence>
<comment type="caution">
    <text evidence="3">The sequence shown here is derived from an EMBL/GenBank/DDBJ whole genome shotgun (WGS) entry which is preliminary data.</text>
</comment>
<reference evidence="4" key="1">
    <citation type="journal article" date="2019" name="Int. J. Syst. Evol. Microbiol.">
        <title>The Global Catalogue of Microorganisms (GCM) 10K type strain sequencing project: providing services to taxonomists for standard genome sequencing and annotation.</title>
        <authorList>
            <consortium name="The Broad Institute Genomics Platform"/>
            <consortium name="The Broad Institute Genome Sequencing Center for Infectious Disease"/>
            <person name="Wu L."/>
            <person name="Ma J."/>
        </authorList>
    </citation>
    <scope>NUCLEOTIDE SEQUENCE [LARGE SCALE GENOMIC DNA]</scope>
    <source>
        <strain evidence="4">JCM 9371</strain>
    </source>
</reference>
<dbReference type="InterPro" id="IPR041916">
    <property type="entry name" value="Anti_sigma_zinc_sf"/>
</dbReference>
<evidence type="ECO:0000256" key="2">
    <source>
        <dbReference type="ARBA" id="ARBA00023163"/>
    </source>
</evidence>
<sequence length="345" mass="35274">MSEDRHPAASGALAAWALDACPSDEATVIGEHLSACGPCSREAGRLRDTAGLLAAAVAVRPPPRLRESVLAAARRSRPGTSAGSALDAGAAATATAGMVAGAVAGAVPAEDLAGAYAEQVAGMDRLLGTLTAAHWRTPVPRYASVLDLVAHLTGNDAAFAADLGLPAGRAGGAREAWYAQAGAVVRGVSADARLLDRRASLAGAERVPASGRVALVQRAFETWTHADDIRAALGRPAEPPPGEHLRFVVELGTGLLPRALRALGRHHPGRTARLLLTGPGAGEWLVPLAPGEGPGLPDVTVIASAEDFCRLLADRIAPARFPHRTEGDRALADDLLRAAATLGCD</sequence>
<dbReference type="SUPFAM" id="SSF109854">
    <property type="entry name" value="DinB/YfiT-like putative metalloenzymes"/>
    <property type="match status" value="1"/>
</dbReference>
<proteinExistence type="predicted"/>